<feature type="region of interest" description="Disordered" evidence="1">
    <location>
        <begin position="353"/>
        <end position="392"/>
    </location>
</feature>
<dbReference type="AlphaFoldDB" id="A0A6A6XDH7"/>
<feature type="compositionally biased region" description="Low complexity" evidence="1">
    <location>
        <begin position="221"/>
        <end position="231"/>
    </location>
</feature>
<protein>
    <submittedName>
        <fullName evidence="3">Uncharacterized protein</fullName>
    </submittedName>
</protein>
<gene>
    <name evidence="3" type="ORF">K505DRAFT_337049</name>
</gene>
<feature type="transmembrane region" description="Helical" evidence="2">
    <location>
        <begin position="242"/>
        <end position="269"/>
    </location>
</feature>
<proteinExistence type="predicted"/>
<keyword evidence="2" id="KW-0812">Transmembrane</keyword>
<feature type="region of interest" description="Disordered" evidence="1">
    <location>
        <begin position="300"/>
        <end position="340"/>
    </location>
</feature>
<feature type="compositionally biased region" description="Basic and acidic residues" evidence="1">
    <location>
        <begin position="353"/>
        <end position="371"/>
    </location>
</feature>
<dbReference type="OrthoDB" id="3800286at2759"/>
<feature type="transmembrane region" description="Helical" evidence="2">
    <location>
        <begin position="128"/>
        <end position="151"/>
    </location>
</feature>
<feature type="compositionally biased region" description="Polar residues" evidence="1">
    <location>
        <begin position="93"/>
        <end position="102"/>
    </location>
</feature>
<keyword evidence="4" id="KW-1185">Reference proteome</keyword>
<accession>A0A6A6XDH7</accession>
<sequence length="400" mass="43564">MSPWRFKSAHSSCATEESGINYTSHHLRCIRVDSESRYGSLHRQSKLSQVKSSNSWPGTTTHQDGGLNSYSKIRSTLPELRLPCKSEYRRGQESSQCPSPSALSKPRLQAIRRPPQCRLPMSMRFTTLILYISITLLFLSSTTIAAPAHAYRPNPHRIHHRQAIPDKTGQTGNSPAPVRSTLPSQLATPCTLPPKPTITYNPPSSPKPTTLVPGNAGTTTPPGELGLNPNNPSRPLTLTSPIFPLSAGAIAGIAGGSAVLVCILVSLAICTYRRRRVAVDEIPIRRSKLVSRLGFRVFGEGKPASRSPSRRGSNDSNDSKQSWLDKGTIGRPKPAWLENGLLSVPKPGFLRQERVEEGEGDERAPWVDKRVIGKPTPGRPRSAEPLGRLSGMGLGMGYLK</sequence>
<dbReference type="Proteomes" id="UP000799757">
    <property type="component" value="Unassembled WGS sequence"/>
</dbReference>
<organism evidence="3 4">
    <name type="scientific">Melanomma pulvis-pyrius CBS 109.77</name>
    <dbReference type="NCBI Taxonomy" id="1314802"/>
    <lineage>
        <taxon>Eukaryota</taxon>
        <taxon>Fungi</taxon>
        <taxon>Dikarya</taxon>
        <taxon>Ascomycota</taxon>
        <taxon>Pezizomycotina</taxon>
        <taxon>Dothideomycetes</taxon>
        <taxon>Pleosporomycetidae</taxon>
        <taxon>Pleosporales</taxon>
        <taxon>Melanommataceae</taxon>
        <taxon>Melanomma</taxon>
    </lineage>
</organism>
<evidence type="ECO:0000256" key="2">
    <source>
        <dbReference type="SAM" id="Phobius"/>
    </source>
</evidence>
<keyword evidence="2" id="KW-0472">Membrane</keyword>
<feature type="compositionally biased region" description="Polar residues" evidence="1">
    <location>
        <begin position="306"/>
        <end position="322"/>
    </location>
</feature>
<evidence type="ECO:0000256" key="1">
    <source>
        <dbReference type="SAM" id="MobiDB-lite"/>
    </source>
</evidence>
<feature type="region of interest" description="Disordered" evidence="1">
    <location>
        <begin position="41"/>
        <end position="70"/>
    </location>
</feature>
<reference evidence="3" key="1">
    <citation type="journal article" date="2020" name="Stud. Mycol.">
        <title>101 Dothideomycetes genomes: a test case for predicting lifestyles and emergence of pathogens.</title>
        <authorList>
            <person name="Haridas S."/>
            <person name="Albert R."/>
            <person name="Binder M."/>
            <person name="Bloem J."/>
            <person name="Labutti K."/>
            <person name="Salamov A."/>
            <person name="Andreopoulos B."/>
            <person name="Baker S."/>
            <person name="Barry K."/>
            <person name="Bills G."/>
            <person name="Bluhm B."/>
            <person name="Cannon C."/>
            <person name="Castanera R."/>
            <person name="Culley D."/>
            <person name="Daum C."/>
            <person name="Ezra D."/>
            <person name="Gonzalez J."/>
            <person name="Henrissat B."/>
            <person name="Kuo A."/>
            <person name="Liang C."/>
            <person name="Lipzen A."/>
            <person name="Lutzoni F."/>
            <person name="Magnuson J."/>
            <person name="Mondo S."/>
            <person name="Nolan M."/>
            <person name="Ohm R."/>
            <person name="Pangilinan J."/>
            <person name="Park H.-J."/>
            <person name="Ramirez L."/>
            <person name="Alfaro M."/>
            <person name="Sun H."/>
            <person name="Tritt A."/>
            <person name="Yoshinaga Y."/>
            <person name="Zwiers L.-H."/>
            <person name="Turgeon B."/>
            <person name="Goodwin S."/>
            <person name="Spatafora J."/>
            <person name="Crous P."/>
            <person name="Grigoriev I."/>
        </authorList>
    </citation>
    <scope>NUCLEOTIDE SEQUENCE</scope>
    <source>
        <strain evidence="3">CBS 109.77</strain>
    </source>
</reference>
<feature type="region of interest" description="Disordered" evidence="1">
    <location>
        <begin position="88"/>
        <end position="108"/>
    </location>
</feature>
<feature type="compositionally biased region" description="Polar residues" evidence="1">
    <location>
        <begin position="46"/>
        <end position="70"/>
    </location>
</feature>
<evidence type="ECO:0000313" key="4">
    <source>
        <dbReference type="Proteomes" id="UP000799757"/>
    </source>
</evidence>
<name>A0A6A6XDH7_9PLEO</name>
<keyword evidence="2" id="KW-1133">Transmembrane helix</keyword>
<evidence type="ECO:0000313" key="3">
    <source>
        <dbReference type="EMBL" id="KAF2794328.1"/>
    </source>
</evidence>
<dbReference type="EMBL" id="MU001895">
    <property type="protein sequence ID" value="KAF2794328.1"/>
    <property type="molecule type" value="Genomic_DNA"/>
</dbReference>
<feature type="region of interest" description="Disordered" evidence="1">
    <location>
        <begin position="165"/>
        <end position="233"/>
    </location>
</feature>